<protein>
    <submittedName>
        <fullName evidence="1">Uncharacterized protein</fullName>
    </submittedName>
</protein>
<reference evidence="1 2" key="1">
    <citation type="submission" date="2019-04" db="EMBL/GenBank/DDBJ databases">
        <title>The sequence and de novo assembly of Takifugu bimaculatus genome using PacBio and Hi-C technologies.</title>
        <authorList>
            <person name="Xu P."/>
            <person name="Liu B."/>
            <person name="Zhou Z."/>
        </authorList>
    </citation>
    <scope>NUCLEOTIDE SEQUENCE [LARGE SCALE GENOMIC DNA]</scope>
    <source>
        <strain evidence="1">TB-2018</strain>
        <tissue evidence="1">Muscle</tissue>
    </source>
</reference>
<sequence length="99" mass="10978">MFLSKAACDAAAVAEEEQEGMALKRVLCIKPLLRAKDKAAPIPTKEASYFLSRHQINCQGQTARSENQQKGKSAVSRQTNVSLLQHHDVLFDVSVHMQK</sequence>
<dbReference type="EMBL" id="SWLE01000003">
    <property type="protein sequence ID" value="TNN01622.1"/>
    <property type="molecule type" value="Genomic_DNA"/>
</dbReference>
<proteinExistence type="predicted"/>
<evidence type="ECO:0000313" key="2">
    <source>
        <dbReference type="Proteomes" id="UP000516260"/>
    </source>
</evidence>
<comment type="caution">
    <text evidence="1">The sequence shown here is derived from an EMBL/GenBank/DDBJ whole genome shotgun (WGS) entry which is preliminary data.</text>
</comment>
<dbReference type="Proteomes" id="UP000516260">
    <property type="component" value="Chromosome 11"/>
</dbReference>
<name>A0A4Z2CBK7_9TELE</name>
<evidence type="ECO:0000313" key="1">
    <source>
        <dbReference type="EMBL" id="TNN01622.1"/>
    </source>
</evidence>
<dbReference type="AlphaFoldDB" id="A0A4Z2CBK7"/>
<keyword evidence="2" id="KW-1185">Reference proteome</keyword>
<accession>A0A4Z2CBK7</accession>
<organism evidence="1 2">
    <name type="scientific">Takifugu bimaculatus</name>
    <dbReference type="NCBI Taxonomy" id="433685"/>
    <lineage>
        <taxon>Eukaryota</taxon>
        <taxon>Metazoa</taxon>
        <taxon>Chordata</taxon>
        <taxon>Craniata</taxon>
        <taxon>Vertebrata</taxon>
        <taxon>Euteleostomi</taxon>
        <taxon>Actinopterygii</taxon>
        <taxon>Neopterygii</taxon>
        <taxon>Teleostei</taxon>
        <taxon>Neoteleostei</taxon>
        <taxon>Acanthomorphata</taxon>
        <taxon>Eupercaria</taxon>
        <taxon>Tetraodontiformes</taxon>
        <taxon>Tetradontoidea</taxon>
        <taxon>Tetraodontidae</taxon>
        <taxon>Takifugu</taxon>
    </lineage>
</organism>
<gene>
    <name evidence="1" type="ORF">fugu_011004</name>
</gene>